<keyword evidence="2" id="KW-0347">Helicase</keyword>
<keyword evidence="2" id="KW-0067">ATP-binding</keyword>
<sequence>MRKLNENFMAELFKLMFIDGNIMRMVSGHMTYQLIPKEWVGYKFLLKEAVEQFIGKEVTPSLGVIAQKYADNDSVQESIKEIKKARLVDKELIIDQLESFIRETEFELLSKKVHDLYEEGKRDEAIKVNAEESKRILEISLRKTGGKFIRVFEGFQERMKKRYDENKIAKVQNKVSLGIDRLDDISYGGADPGDTVLWIMRSGVGKSTVLKWHGYAAALESISVLHIQLEGGVDACTDKYDQMWTNQSYIDIKKGLLKQEDEKQIMKTLRDMKTFGQDIDIYGFEKFGQASMVDIRNLCIEYQKVYGHFPQLLIVDSLDLLMTGVNKKIDNDPEFTKFRLQKCSQLFKDICVEFKMVGITATQTGDVPMDVWNNEMKHIDRSNTEGDRTLVKPYSFVFTGNITMQEKKDEKCRIFVDKLRDYKSSQEIFSIATDYGRGRFYNRKRTMALYNDSSEVISTTADKPERKDKLRKGKKKETQEVTVI</sequence>
<reference evidence="2" key="1">
    <citation type="journal article" date="2021" name="Proc. Natl. Acad. Sci. U.S.A.">
        <title>A Catalog of Tens of Thousands of Viruses from Human Metagenomes Reveals Hidden Associations with Chronic Diseases.</title>
        <authorList>
            <person name="Tisza M.J."/>
            <person name="Buck C.B."/>
        </authorList>
    </citation>
    <scope>NUCLEOTIDE SEQUENCE</scope>
    <source>
        <strain evidence="2">Ctxc31</strain>
    </source>
</reference>
<dbReference type="EMBL" id="BK014938">
    <property type="protein sequence ID" value="DAD83475.1"/>
    <property type="molecule type" value="Genomic_DNA"/>
</dbReference>
<evidence type="ECO:0000313" key="2">
    <source>
        <dbReference type="EMBL" id="DAD83475.1"/>
    </source>
</evidence>
<feature type="region of interest" description="Disordered" evidence="1">
    <location>
        <begin position="460"/>
        <end position="484"/>
    </location>
</feature>
<dbReference type="SUPFAM" id="SSF52540">
    <property type="entry name" value="P-loop containing nucleoside triphosphate hydrolases"/>
    <property type="match status" value="1"/>
</dbReference>
<name>A0A8S5MNH4_9CAUD</name>
<keyword evidence="2" id="KW-0378">Hydrolase</keyword>
<evidence type="ECO:0000256" key="1">
    <source>
        <dbReference type="SAM" id="MobiDB-lite"/>
    </source>
</evidence>
<organism evidence="2">
    <name type="scientific">Siphoviridae sp. ctxc31</name>
    <dbReference type="NCBI Taxonomy" id="2826520"/>
    <lineage>
        <taxon>Viruses</taxon>
        <taxon>Duplodnaviria</taxon>
        <taxon>Heunggongvirae</taxon>
        <taxon>Uroviricota</taxon>
        <taxon>Caudoviricetes</taxon>
    </lineage>
</organism>
<dbReference type="InterPro" id="IPR027417">
    <property type="entry name" value="P-loop_NTPase"/>
</dbReference>
<accession>A0A8S5MNH4</accession>
<protein>
    <submittedName>
        <fullName evidence="2">DnaB-like replicative helicase</fullName>
    </submittedName>
</protein>
<keyword evidence="2" id="KW-0547">Nucleotide-binding</keyword>
<proteinExistence type="predicted"/>
<dbReference type="Gene3D" id="3.40.50.300">
    <property type="entry name" value="P-loop containing nucleotide triphosphate hydrolases"/>
    <property type="match status" value="1"/>
</dbReference>
<dbReference type="GO" id="GO:0004386">
    <property type="term" value="F:helicase activity"/>
    <property type="evidence" value="ECO:0007669"/>
    <property type="project" value="UniProtKB-KW"/>
</dbReference>